<protein>
    <submittedName>
        <fullName evidence="2">Uncharacterized protein</fullName>
    </submittedName>
</protein>
<proteinExistence type="predicted"/>
<accession>S8G5B0</accession>
<evidence type="ECO:0000313" key="2">
    <source>
        <dbReference type="EMBL" id="EPT05420.1"/>
    </source>
</evidence>
<sequence length="85" mass="8608">MPRVTPSKASEQGRGSASAGQGKATKSASSTKPASTKPAAAPKKDVKAKPNAKSAAAAEHQKKKKEEDIGCSLPQSGHKGLSRAL</sequence>
<feature type="compositionally biased region" description="Low complexity" evidence="1">
    <location>
        <begin position="23"/>
        <end position="41"/>
    </location>
</feature>
<feature type="region of interest" description="Disordered" evidence="1">
    <location>
        <begin position="1"/>
        <end position="85"/>
    </location>
</feature>
<dbReference type="AlphaFoldDB" id="S8G5B0"/>
<dbReference type="Proteomes" id="UP000015241">
    <property type="component" value="Unassembled WGS sequence"/>
</dbReference>
<feature type="compositionally biased region" description="Low complexity" evidence="1">
    <location>
        <begin position="49"/>
        <end position="58"/>
    </location>
</feature>
<dbReference type="EMBL" id="KE504123">
    <property type="protein sequence ID" value="EPT05420.1"/>
    <property type="molecule type" value="Genomic_DNA"/>
</dbReference>
<name>S8G5B0_FOMSC</name>
<reference evidence="2 3" key="1">
    <citation type="journal article" date="2012" name="Science">
        <title>The Paleozoic origin of enzymatic lignin decomposition reconstructed from 31 fungal genomes.</title>
        <authorList>
            <person name="Floudas D."/>
            <person name="Binder M."/>
            <person name="Riley R."/>
            <person name="Barry K."/>
            <person name="Blanchette R.A."/>
            <person name="Henrissat B."/>
            <person name="Martinez A.T."/>
            <person name="Otillar R."/>
            <person name="Spatafora J.W."/>
            <person name="Yadav J.S."/>
            <person name="Aerts A."/>
            <person name="Benoit I."/>
            <person name="Boyd A."/>
            <person name="Carlson A."/>
            <person name="Copeland A."/>
            <person name="Coutinho P.M."/>
            <person name="de Vries R.P."/>
            <person name="Ferreira P."/>
            <person name="Findley K."/>
            <person name="Foster B."/>
            <person name="Gaskell J."/>
            <person name="Glotzer D."/>
            <person name="Gorecki P."/>
            <person name="Heitman J."/>
            <person name="Hesse C."/>
            <person name="Hori C."/>
            <person name="Igarashi K."/>
            <person name="Jurgens J.A."/>
            <person name="Kallen N."/>
            <person name="Kersten P."/>
            <person name="Kohler A."/>
            <person name="Kuees U."/>
            <person name="Kumar T.K.A."/>
            <person name="Kuo A."/>
            <person name="LaButti K."/>
            <person name="Larrondo L.F."/>
            <person name="Lindquist E."/>
            <person name="Ling A."/>
            <person name="Lombard V."/>
            <person name="Lucas S."/>
            <person name="Lundell T."/>
            <person name="Martin R."/>
            <person name="McLaughlin D.J."/>
            <person name="Morgenstern I."/>
            <person name="Morin E."/>
            <person name="Murat C."/>
            <person name="Nagy L.G."/>
            <person name="Nolan M."/>
            <person name="Ohm R.A."/>
            <person name="Patyshakuliyeva A."/>
            <person name="Rokas A."/>
            <person name="Ruiz-Duenas F.J."/>
            <person name="Sabat G."/>
            <person name="Salamov A."/>
            <person name="Samejima M."/>
            <person name="Schmutz J."/>
            <person name="Slot J.C."/>
            <person name="St John F."/>
            <person name="Stenlid J."/>
            <person name="Sun H."/>
            <person name="Sun S."/>
            <person name="Syed K."/>
            <person name="Tsang A."/>
            <person name="Wiebenga A."/>
            <person name="Young D."/>
            <person name="Pisabarro A."/>
            <person name="Eastwood D.C."/>
            <person name="Martin F."/>
            <person name="Cullen D."/>
            <person name="Grigoriev I.V."/>
            <person name="Hibbett D.S."/>
        </authorList>
    </citation>
    <scope>NUCLEOTIDE SEQUENCE</scope>
    <source>
        <strain evidence="3">FP-58527</strain>
    </source>
</reference>
<organism evidence="2 3">
    <name type="scientific">Fomitopsis schrenkii</name>
    <name type="common">Brown rot fungus</name>
    <dbReference type="NCBI Taxonomy" id="2126942"/>
    <lineage>
        <taxon>Eukaryota</taxon>
        <taxon>Fungi</taxon>
        <taxon>Dikarya</taxon>
        <taxon>Basidiomycota</taxon>
        <taxon>Agaricomycotina</taxon>
        <taxon>Agaricomycetes</taxon>
        <taxon>Polyporales</taxon>
        <taxon>Fomitopsis</taxon>
    </lineage>
</organism>
<dbReference type="InParanoid" id="S8G5B0"/>
<evidence type="ECO:0000256" key="1">
    <source>
        <dbReference type="SAM" id="MobiDB-lite"/>
    </source>
</evidence>
<dbReference type="HOGENOM" id="CLU_2512663_0_0_1"/>
<evidence type="ECO:0000313" key="3">
    <source>
        <dbReference type="Proteomes" id="UP000015241"/>
    </source>
</evidence>
<feature type="compositionally biased region" description="Polar residues" evidence="1">
    <location>
        <begin position="7"/>
        <end position="19"/>
    </location>
</feature>
<gene>
    <name evidence="2" type="ORF">FOMPIDRAFT_1044755</name>
</gene>
<keyword evidence="3" id="KW-1185">Reference proteome</keyword>